<organism evidence="1 2">
    <name type="scientific">Halocaridina rubra</name>
    <name type="common">Hawaiian red shrimp</name>
    <dbReference type="NCBI Taxonomy" id="373956"/>
    <lineage>
        <taxon>Eukaryota</taxon>
        <taxon>Metazoa</taxon>
        <taxon>Ecdysozoa</taxon>
        <taxon>Arthropoda</taxon>
        <taxon>Crustacea</taxon>
        <taxon>Multicrustacea</taxon>
        <taxon>Malacostraca</taxon>
        <taxon>Eumalacostraca</taxon>
        <taxon>Eucarida</taxon>
        <taxon>Decapoda</taxon>
        <taxon>Pleocyemata</taxon>
        <taxon>Caridea</taxon>
        <taxon>Atyoidea</taxon>
        <taxon>Atyidae</taxon>
        <taxon>Halocaridina</taxon>
    </lineage>
</organism>
<reference evidence="1 2" key="1">
    <citation type="submission" date="2023-11" db="EMBL/GenBank/DDBJ databases">
        <title>Halocaridina rubra genome assembly.</title>
        <authorList>
            <person name="Smith C."/>
        </authorList>
    </citation>
    <scope>NUCLEOTIDE SEQUENCE [LARGE SCALE GENOMIC DNA]</scope>
    <source>
        <strain evidence="1">EP-1</strain>
        <tissue evidence="1">Whole</tissue>
    </source>
</reference>
<proteinExistence type="predicted"/>
<sequence>MFERVNGVFGCRTCSVFGNHVPRSHVRCSTTKYPVHTFEHHFKDLSVEPRSTNRLTVHVFRSIHHCWSNSFLINLPFYAYTGCRTLNVFDNQIPRSHVGTSLQTLVCRTTFDEPFDRMD</sequence>
<protein>
    <submittedName>
        <fullName evidence="1">Uncharacterized protein</fullName>
    </submittedName>
</protein>
<dbReference type="AlphaFoldDB" id="A0AAN8WAG9"/>
<evidence type="ECO:0000313" key="2">
    <source>
        <dbReference type="Proteomes" id="UP001381693"/>
    </source>
</evidence>
<comment type="caution">
    <text evidence="1">The sequence shown here is derived from an EMBL/GenBank/DDBJ whole genome shotgun (WGS) entry which is preliminary data.</text>
</comment>
<keyword evidence="2" id="KW-1185">Reference proteome</keyword>
<dbReference type="Proteomes" id="UP001381693">
    <property type="component" value="Unassembled WGS sequence"/>
</dbReference>
<evidence type="ECO:0000313" key="1">
    <source>
        <dbReference type="EMBL" id="KAK7021742.1"/>
    </source>
</evidence>
<dbReference type="EMBL" id="JAXCGZ010022886">
    <property type="protein sequence ID" value="KAK7021742.1"/>
    <property type="molecule type" value="Genomic_DNA"/>
</dbReference>
<gene>
    <name evidence="1" type="ORF">SK128_010262</name>
</gene>
<accession>A0AAN8WAG9</accession>
<name>A0AAN8WAG9_HALRR</name>